<feature type="transmembrane region" description="Helical" evidence="2">
    <location>
        <begin position="29"/>
        <end position="48"/>
    </location>
</feature>
<protein>
    <submittedName>
        <fullName evidence="4">Pilus assembly protein</fullName>
    </submittedName>
</protein>
<evidence type="ECO:0000313" key="4">
    <source>
        <dbReference type="EMBL" id="QYC09779.1"/>
    </source>
</evidence>
<dbReference type="EMBL" id="CP080034">
    <property type="protein sequence ID" value="QYC09779.1"/>
    <property type="molecule type" value="Genomic_DNA"/>
</dbReference>
<proteinExistence type="predicted"/>
<dbReference type="Proteomes" id="UP000824334">
    <property type="component" value="Chromosome"/>
</dbReference>
<organism evidence="4 5">
    <name type="scientific">Brevundimonas nasdae</name>
    <dbReference type="NCBI Taxonomy" id="172043"/>
    <lineage>
        <taxon>Bacteria</taxon>
        <taxon>Pseudomonadati</taxon>
        <taxon>Pseudomonadota</taxon>
        <taxon>Alphaproteobacteria</taxon>
        <taxon>Caulobacterales</taxon>
        <taxon>Caulobacteraceae</taxon>
        <taxon>Brevundimonas</taxon>
    </lineage>
</organism>
<feature type="region of interest" description="Disordered" evidence="1">
    <location>
        <begin position="543"/>
        <end position="563"/>
    </location>
</feature>
<dbReference type="GeneID" id="94376506"/>
<dbReference type="InterPro" id="IPR028087">
    <property type="entry name" value="Tad_N"/>
</dbReference>
<reference evidence="4 5" key="1">
    <citation type="submission" date="2021-07" db="EMBL/GenBank/DDBJ databases">
        <title>Isolation and characterization of bacteria from a gold mining with a capacity of golden bioaccumulation.</title>
        <authorList>
            <person name="Yang X.J."/>
        </authorList>
    </citation>
    <scope>NUCLEOTIDE SEQUENCE [LARGE SCALE GENOMIC DNA]</scope>
    <source>
        <strain evidence="4 5">Au29</strain>
    </source>
</reference>
<gene>
    <name evidence="4" type="ORF">KWG56_14550</name>
</gene>
<dbReference type="Pfam" id="PF13400">
    <property type="entry name" value="Tad"/>
    <property type="match status" value="1"/>
</dbReference>
<evidence type="ECO:0000256" key="1">
    <source>
        <dbReference type="SAM" id="MobiDB-lite"/>
    </source>
</evidence>
<feature type="domain" description="Putative Flp pilus-assembly TadG-like N-terminal" evidence="3">
    <location>
        <begin position="27"/>
        <end position="73"/>
    </location>
</feature>
<evidence type="ECO:0000313" key="5">
    <source>
        <dbReference type="Proteomes" id="UP000824334"/>
    </source>
</evidence>
<evidence type="ECO:0000256" key="2">
    <source>
        <dbReference type="SAM" id="Phobius"/>
    </source>
</evidence>
<name>A0ABX8TKX9_9CAUL</name>
<sequence length="637" mass="66673">MASQRLNIGAWPKLTRFLARLGADQRGNVAMMFGLSLPVLLMLVFGGIDINRVSTAKANLQDALDAATLAAARSPYTSDQTKELNAVGLTALKANLRATDGVSFNDSDISFTVDANQVVKGAAKIQVKTLVANIILPPYGKLLDDTLPVASSSDVQRSSKNIEVALVLDVTGSMNNGKIESLKSAANQLVDIVVQDVQTPYYTKMSLVPYSMGVNLGGYANNARGVPTATANVTNIAWSTGNIASISAVTKANPAVLTTTAAHGFVNGDRVAIWNASGMTQLNGVAFTVTNVNASARTFQLIGGNGAVIDSRNYSTFTGSASKPAYVAKCLRTDCKPKVTASNHGLLTRNGTVVFEGVQGMDYLNTRPLTVSEVNTNDFIVDVVGGQTYTRGGTTACGENGCAWRVFTSASGSLRALKNSDCVSERAGNQAYTDASPSSARLGFNYPADNLNNGLNPCLNAPLRPLSSDKPGLKSAINALTIGGSTAGHIGAAWGWYTVSPNFNSLWPSNGAGPYRDMNVLKSVILMTDGEFNTPYSNGVISSDAGTGSGSTPDHINQNAPNGSSTSQALKLCTAMKAQGITVYTVGFQVGTTGAAADLMKNCATSPDYAYLPTSSTDLSEAFKAIGRDITRLRITR</sequence>
<dbReference type="RefSeq" id="WP_219352677.1">
    <property type="nucleotide sequence ID" value="NZ_CP080034.1"/>
</dbReference>
<evidence type="ECO:0000259" key="3">
    <source>
        <dbReference type="Pfam" id="PF13400"/>
    </source>
</evidence>
<accession>A0ABX8TKX9</accession>
<keyword evidence="2" id="KW-1133">Transmembrane helix</keyword>
<keyword evidence="2" id="KW-0812">Transmembrane</keyword>
<keyword evidence="5" id="KW-1185">Reference proteome</keyword>
<keyword evidence="2" id="KW-0472">Membrane</keyword>